<name>A0A0A9FNV9_ARUDO</name>
<organism evidence="1">
    <name type="scientific">Arundo donax</name>
    <name type="common">Giant reed</name>
    <name type="synonym">Donax arundinaceus</name>
    <dbReference type="NCBI Taxonomy" id="35708"/>
    <lineage>
        <taxon>Eukaryota</taxon>
        <taxon>Viridiplantae</taxon>
        <taxon>Streptophyta</taxon>
        <taxon>Embryophyta</taxon>
        <taxon>Tracheophyta</taxon>
        <taxon>Spermatophyta</taxon>
        <taxon>Magnoliopsida</taxon>
        <taxon>Liliopsida</taxon>
        <taxon>Poales</taxon>
        <taxon>Poaceae</taxon>
        <taxon>PACMAD clade</taxon>
        <taxon>Arundinoideae</taxon>
        <taxon>Arundineae</taxon>
        <taxon>Arundo</taxon>
    </lineage>
</organism>
<evidence type="ECO:0000313" key="1">
    <source>
        <dbReference type="EMBL" id="JAE12974.1"/>
    </source>
</evidence>
<reference evidence="1" key="2">
    <citation type="journal article" date="2015" name="Data Brief">
        <title>Shoot transcriptome of the giant reed, Arundo donax.</title>
        <authorList>
            <person name="Barrero R.A."/>
            <person name="Guerrero F.D."/>
            <person name="Moolhuijzen P."/>
            <person name="Goolsby J.A."/>
            <person name="Tidwell J."/>
            <person name="Bellgard S.E."/>
            <person name="Bellgard M.I."/>
        </authorList>
    </citation>
    <scope>NUCLEOTIDE SEQUENCE</scope>
    <source>
        <tissue evidence="1">Shoot tissue taken approximately 20 cm above the soil surface</tissue>
    </source>
</reference>
<reference evidence="1" key="1">
    <citation type="submission" date="2014-09" db="EMBL/GenBank/DDBJ databases">
        <authorList>
            <person name="Magalhaes I.L.F."/>
            <person name="Oliveira U."/>
            <person name="Santos F.R."/>
            <person name="Vidigal T.H.D.A."/>
            <person name="Brescovit A.D."/>
            <person name="Santos A.J."/>
        </authorList>
    </citation>
    <scope>NUCLEOTIDE SEQUENCE</scope>
    <source>
        <tissue evidence="1">Shoot tissue taken approximately 20 cm above the soil surface</tissue>
    </source>
</reference>
<dbReference type="AlphaFoldDB" id="A0A0A9FNV9"/>
<accession>A0A0A9FNV9</accession>
<sequence length="20" mass="2211">MCSLQVCLIGQSPFTGTRIR</sequence>
<protein>
    <submittedName>
        <fullName evidence="1">Uncharacterized protein</fullName>
    </submittedName>
</protein>
<dbReference type="EMBL" id="GBRH01184922">
    <property type="protein sequence ID" value="JAE12974.1"/>
    <property type="molecule type" value="Transcribed_RNA"/>
</dbReference>
<proteinExistence type="predicted"/>